<dbReference type="GeneID" id="116035228"/>
<dbReference type="OrthoDB" id="2415936at2759"/>
<protein>
    <recommendedName>
        <fullName evidence="4">Jacalin-type lectin domain-containing protein</fullName>
    </recommendedName>
</protein>
<dbReference type="InterPro" id="IPR052321">
    <property type="entry name" value="PolyBind_ProtTraffic"/>
</dbReference>
<sequence>MFSLLFFAVFCASCLAAPTIHRSFSPDVGPGTGTAFATGGGDQRITAIRIWERSGAYISGIQLRFGFIWAERVGVEVGIVQQLDLFDGESFVQVSGKFHSDYIYQLTFVTSRGRFLMVGQPITNSFNLYPTYSDEELRLLSGRFNGAGITSLAAHWGVFQGNSSYIQ</sequence>
<dbReference type="PROSITE" id="PS51752">
    <property type="entry name" value="JACALIN_LECTIN"/>
    <property type="match status" value="1"/>
</dbReference>
<dbReference type="GeneTree" id="ENSGT00940000164478"/>
<reference evidence="5" key="1">
    <citation type="submission" date="2025-08" db="UniProtKB">
        <authorList>
            <consortium name="Ensembl"/>
        </authorList>
    </citation>
    <scope>IDENTIFICATION</scope>
</reference>
<evidence type="ECO:0000313" key="5">
    <source>
        <dbReference type="Ensembl" id="ENSSLUP00000037532.1"/>
    </source>
</evidence>
<evidence type="ECO:0000313" key="6">
    <source>
        <dbReference type="Proteomes" id="UP000694568"/>
    </source>
</evidence>
<dbReference type="PANTHER" id="PTHR33589:SF3">
    <property type="entry name" value="ZYMOGEN GRANULE MEMBRANE PROTEIN 16-LIKE"/>
    <property type="match status" value="1"/>
</dbReference>
<organism evidence="5 6">
    <name type="scientific">Sander lucioperca</name>
    <name type="common">Pike-perch</name>
    <name type="synonym">Perca lucioperca</name>
    <dbReference type="NCBI Taxonomy" id="283035"/>
    <lineage>
        <taxon>Eukaryota</taxon>
        <taxon>Metazoa</taxon>
        <taxon>Chordata</taxon>
        <taxon>Craniata</taxon>
        <taxon>Vertebrata</taxon>
        <taxon>Euteleostomi</taxon>
        <taxon>Actinopterygii</taxon>
        <taxon>Neopterygii</taxon>
        <taxon>Teleostei</taxon>
        <taxon>Neoteleostei</taxon>
        <taxon>Acanthomorphata</taxon>
        <taxon>Eupercaria</taxon>
        <taxon>Perciformes</taxon>
        <taxon>Percoidei</taxon>
        <taxon>Percidae</taxon>
        <taxon>Luciopercinae</taxon>
        <taxon>Sander</taxon>
    </lineage>
</organism>
<evidence type="ECO:0000256" key="3">
    <source>
        <dbReference type="SAM" id="SignalP"/>
    </source>
</evidence>
<dbReference type="AlphaFoldDB" id="A0A8D0D4A0"/>
<reference evidence="5" key="2">
    <citation type="submission" date="2025-09" db="UniProtKB">
        <authorList>
            <consortium name="Ensembl"/>
        </authorList>
    </citation>
    <scope>IDENTIFICATION</scope>
</reference>
<proteinExistence type="predicted"/>
<name>A0A8D0D4A0_SANLU</name>
<dbReference type="GO" id="GO:0030246">
    <property type="term" value="F:carbohydrate binding"/>
    <property type="evidence" value="ECO:0007669"/>
    <property type="project" value="UniProtKB-KW"/>
</dbReference>
<keyword evidence="1 3" id="KW-0732">Signal</keyword>
<evidence type="ECO:0000256" key="1">
    <source>
        <dbReference type="ARBA" id="ARBA00022729"/>
    </source>
</evidence>
<feature type="domain" description="Jacalin-type lectin" evidence="4">
    <location>
        <begin position="22"/>
        <end position="158"/>
    </location>
</feature>
<keyword evidence="2" id="KW-0430">Lectin</keyword>
<dbReference type="RefSeq" id="XP_031134065.1">
    <property type="nucleotide sequence ID" value="XM_031278205.2"/>
</dbReference>
<feature type="chain" id="PRO_5034807556" description="Jacalin-type lectin domain-containing protein" evidence="3">
    <location>
        <begin position="17"/>
        <end position="167"/>
    </location>
</feature>
<dbReference type="Proteomes" id="UP000694568">
    <property type="component" value="Unplaced"/>
</dbReference>
<feature type="signal peptide" evidence="3">
    <location>
        <begin position="1"/>
        <end position="16"/>
    </location>
</feature>
<dbReference type="InterPro" id="IPR001229">
    <property type="entry name" value="Jacalin-like_lectin_dom"/>
</dbReference>
<dbReference type="SMART" id="SM00915">
    <property type="entry name" value="Jacalin"/>
    <property type="match status" value="1"/>
</dbReference>
<dbReference type="PANTHER" id="PTHR33589">
    <property type="entry name" value="OS11G0524900 PROTEIN"/>
    <property type="match status" value="1"/>
</dbReference>
<dbReference type="Pfam" id="PF01419">
    <property type="entry name" value="Jacalin"/>
    <property type="match status" value="1"/>
</dbReference>
<accession>A0A8D0D4A0</accession>
<dbReference type="InterPro" id="IPR036404">
    <property type="entry name" value="Jacalin-like_lectin_dom_sf"/>
</dbReference>
<dbReference type="SUPFAM" id="SSF51101">
    <property type="entry name" value="Mannose-binding lectins"/>
    <property type="match status" value="1"/>
</dbReference>
<dbReference type="Gene3D" id="2.100.10.30">
    <property type="entry name" value="Jacalin-like lectin domain"/>
    <property type="match status" value="1"/>
</dbReference>
<evidence type="ECO:0000259" key="4">
    <source>
        <dbReference type="PROSITE" id="PS51752"/>
    </source>
</evidence>
<evidence type="ECO:0000256" key="2">
    <source>
        <dbReference type="ARBA" id="ARBA00022734"/>
    </source>
</evidence>
<keyword evidence="6" id="KW-1185">Reference proteome</keyword>
<gene>
    <name evidence="5" type="primary">LOC116035228</name>
</gene>
<dbReference type="Ensembl" id="ENSSLUT00000038689.1">
    <property type="protein sequence ID" value="ENSSLUP00000037532.1"/>
    <property type="gene ID" value="ENSSLUG00000016745.1"/>
</dbReference>